<evidence type="ECO:0000313" key="2">
    <source>
        <dbReference type="Proteomes" id="UP001732700"/>
    </source>
</evidence>
<dbReference type="EnsemblPlants" id="AVESA.00010b.r2.7AG1209400.1">
    <property type="protein sequence ID" value="AVESA.00010b.r2.7AG1209400.1.CDS"/>
    <property type="gene ID" value="AVESA.00010b.r2.7AG1209400"/>
</dbReference>
<reference evidence="1" key="2">
    <citation type="submission" date="2025-09" db="UniProtKB">
        <authorList>
            <consortium name="EnsemblPlants"/>
        </authorList>
    </citation>
    <scope>IDENTIFICATION</scope>
</reference>
<sequence length="249" mass="24753">MYIRLAMACHPLHSHRSIVPAQKRIRRLETLLLHSRFQIGCVVAMGSAAGGACLALAALLLVASCASTASAAKYTVGDSSGWTTGADYTTWASDKKLKVGDSLVFNYAGGAHNVAEVSAADYASCSAANALSSDASGTSTVALKTAGKHYFICGVAGHCSSGMKLAVTVAAAATAASPPPKASPTPETPDTTPDTTPTSPSTSSGGATPKTPATVLAPPTKQSESGATGLRATAMAGLGVAGLVAAALF</sequence>
<proteinExistence type="predicted"/>
<name>A0ACD5ZUI2_AVESA</name>
<evidence type="ECO:0000313" key="1">
    <source>
        <dbReference type="EnsemblPlants" id="AVESA.00010b.r2.7AG1209400.1.CDS"/>
    </source>
</evidence>
<keyword evidence="2" id="KW-1185">Reference proteome</keyword>
<dbReference type="Proteomes" id="UP001732700">
    <property type="component" value="Chromosome 7A"/>
</dbReference>
<protein>
    <submittedName>
        <fullName evidence="1">Uncharacterized protein</fullName>
    </submittedName>
</protein>
<accession>A0ACD5ZUI2</accession>
<organism evidence="1 2">
    <name type="scientific">Avena sativa</name>
    <name type="common">Oat</name>
    <dbReference type="NCBI Taxonomy" id="4498"/>
    <lineage>
        <taxon>Eukaryota</taxon>
        <taxon>Viridiplantae</taxon>
        <taxon>Streptophyta</taxon>
        <taxon>Embryophyta</taxon>
        <taxon>Tracheophyta</taxon>
        <taxon>Spermatophyta</taxon>
        <taxon>Magnoliopsida</taxon>
        <taxon>Liliopsida</taxon>
        <taxon>Poales</taxon>
        <taxon>Poaceae</taxon>
        <taxon>BOP clade</taxon>
        <taxon>Pooideae</taxon>
        <taxon>Poodae</taxon>
        <taxon>Poeae</taxon>
        <taxon>Poeae Chloroplast Group 1 (Aveneae type)</taxon>
        <taxon>Aveninae</taxon>
        <taxon>Avena</taxon>
    </lineage>
</organism>
<reference evidence="1" key="1">
    <citation type="submission" date="2021-05" db="EMBL/GenBank/DDBJ databases">
        <authorList>
            <person name="Scholz U."/>
            <person name="Mascher M."/>
            <person name="Fiebig A."/>
        </authorList>
    </citation>
    <scope>NUCLEOTIDE SEQUENCE [LARGE SCALE GENOMIC DNA]</scope>
</reference>